<dbReference type="SMART" id="SM00220">
    <property type="entry name" value="S_TKc"/>
    <property type="match status" value="1"/>
</dbReference>
<evidence type="ECO:0000256" key="3">
    <source>
        <dbReference type="ARBA" id="ARBA00022741"/>
    </source>
</evidence>
<evidence type="ECO:0000259" key="6">
    <source>
        <dbReference type="PROSITE" id="PS50011"/>
    </source>
</evidence>
<evidence type="ECO:0000256" key="5">
    <source>
        <dbReference type="ARBA" id="ARBA00022840"/>
    </source>
</evidence>
<accession>A0A2N5H7V5</accession>
<keyword evidence="4 7" id="KW-0418">Kinase</keyword>
<dbReference type="AlphaFoldDB" id="A0A2N5H7V5"/>
<keyword evidence="1 7" id="KW-0723">Serine/threonine-protein kinase</keyword>
<dbReference type="EMBL" id="PGVE01000091">
    <property type="protein sequence ID" value="PLS01593.1"/>
    <property type="molecule type" value="Genomic_DNA"/>
</dbReference>
<protein>
    <submittedName>
        <fullName evidence="7">Serine/threonine protein kinase</fullName>
    </submittedName>
</protein>
<dbReference type="OrthoDB" id="9788659at2"/>
<evidence type="ECO:0000313" key="8">
    <source>
        <dbReference type="Proteomes" id="UP000234950"/>
    </source>
</evidence>
<dbReference type="InterPro" id="IPR011009">
    <property type="entry name" value="Kinase-like_dom_sf"/>
</dbReference>
<dbReference type="Gene3D" id="1.10.510.10">
    <property type="entry name" value="Transferase(Phosphotransferase) domain 1"/>
    <property type="match status" value="1"/>
</dbReference>
<reference evidence="7 8" key="1">
    <citation type="submission" date="2017-11" db="EMBL/GenBank/DDBJ databases">
        <title>Comparitive Functional Genomics of Dry Heat Resistant strains isolated from the Viking Spacecraft.</title>
        <authorList>
            <person name="Seuylemezian A."/>
            <person name="Cooper K."/>
            <person name="Vaishampayan P."/>
        </authorList>
    </citation>
    <scope>NUCLEOTIDE SEQUENCE [LARGE SCALE GENOMIC DNA]</scope>
    <source>
        <strain evidence="7 8">V32-6</strain>
    </source>
</reference>
<dbReference type="Pfam" id="PF00069">
    <property type="entry name" value="Pkinase"/>
    <property type="match status" value="1"/>
</dbReference>
<comment type="caution">
    <text evidence="7">The sequence shown here is derived from an EMBL/GenBank/DDBJ whole genome shotgun (WGS) entry which is preliminary data.</text>
</comment>
<dbReference type="InterPro" id="IPR000719">
    <property type="entry name" value="Prot_kinase_dom"/>
</dbReference>
<proteinExistence type="predicted"/>
<dbReference type="Proteomes" id="UP000234950">
    <property type="component" value="Unassembled WGS sequence"/>
</dbReference>
<dbReference type="PROSITE" id="PS50011">
    <property type="entry name" value="PROTEIN_KINASE_DOM"/>
    <property type="match status" value="1"/>
</dbReference>
<evidence type="ECO:0000256" key="4">
    <source>
        <dbReference type="ARBA" id="ARBA00022777"/>
    </source>
</evidence>
<organism evidence="7 8">
    <name type="scientific">Neobacillus cucumis</name>
    <dbReference type="NCBI Taxonomy" id="1740721"/>
    <lineage>
        <taxon>Bacteria</taxon>
        <taxon>Bacillati</taxon>
        <taxon>Bacillota</taxon>
        <taxon>Bacilli</taxon>
        <taxon>Bacillales</taxon>
        <taxon>Bacillaceae</taxon>
        <taxon>Neobacillus</taxon>
    </lineage>
</organism>
<keyword evidence="2" id="KW-0808">Transferase</keyword>
<name>A0A2N5H7V5_9BACI</name>
<evidence type="ECO:0000313" key="7">
    <source>
        <dbReference type="EMBL" id="PLS01593.1"/>
    </source>
</evidence>
<sequence length="265" mass="31060">MLKRSLLFFSNFLERPLSFEEVVAGNFKVIKHLGMGSYGHSYLVMDLSKQQVKVLKALRIHKRITKSGRRGFELEKKILKSINHPGFPQYFEEGIFKEIPFYTMEYIDGKNFEQLIFSEGWTISEQGAFQIADELLILMEYLHSRNIIHRDIRIPNVIFDGSKVRLIDLGLGRYLGQEIKGKILTNGLHLRKGYNFQADFYGLGHFLLFLLYSNYSFNQNQKEKSWEEELNISSKAKHIIRKLLQIEPAYDHCCQIREDIKELST</sequence>
<dbReference type="GO" id="GO:0004674">
    <property type="term" value="F:protein serine/threonine kinase activity"/>
    <property type="evidence" value="ECO:0007669"/>
    <property type="project" value="UniProtKB-KW"/>
</dbReference>
<dbReference type="SUPFAM" id="SSF56112">
    <property type="entry name" value="Protein kinase-like (PK-like)"/>
    <property type="match status" value="1"/>
</dbReference>
<dbReference type="PANTHER" id="PTHR24351">
    <property type="entry name" value="RIBOSOMAL PROTEIN S6 KINASE"/>
    <property type="match status" value="1"/>
</dbReference>
<dbReference type="RefSeq" id="WP_101651407.1">
    <property type="nucleotide sequence ID" value="NZ_PGVE01000091.1"/>
</dbReference>
<evidence type="ECO:0000256" key="2">
    <source>
        <dbReference type="ARBA" id="ARBA00022679"/>
    </source>
</evidence>
<keyword evidence="5" id="KW-0067">ATP-binding</keyword>
<dbReference type="GO" id="GO:0005524">
    <property type="term" value="F:ATP binding"/>
    <property type="evidence" value="ECO:0007669"/>
    <property type="project" value="UniProtKB-KW"/>
</dbReference>
<evidence type="ECO:0000256" key="1">
    <source>
        <dbReference type="ARBA" id="ARBA00022527"/>
    </source>
</evidence>
<keyword evidence="3" id="KW-0547">Nucleotide-binding</keyword>
<gene>
    <name evidence="7" type="ORF">CVD27_24705</name>
</gene>
<keyword evidence="8" id="KW-1185">Reference proteome</keyword>
<feature type="domain" description="Protein kinase" evidence="6">
    <location>
        <begin position="27"/>
        <end position="265"/>
    </location>
</feature>